<proteinExistence type="predicted"/>
<evidence type="ECO:0000313" key="3">
    <source>
        <dbReference type="EMBL" id="CAL6035518.1"/>
    </source>
</evidence>
<evidence type="ECO:0000256" key="1">
    <source>
        <dbReference type="SAM" id="MobiDB-lite"/>
    </source>
</evidence>
<accession>A0AA86Q625</accession>
<keyword evidence="4" id="KW-1185">Reference proteome</keyword>
<evidence type="ECO:0000313" key="4">
    <source>
        <dbReference type="Proteomes" id="UP001642409"/>
    </source>
</evidence>
<gene>
    <name evidence="3" type="ORF">HINF_LOCUS35968</name>
    <name evidence="2" type="ORF">HINF_LOCUS40729</name>
</gene>
<feature type="compositionally biased region" description="Basic and acidic residues" evidence="1">
    <location>
        <begin position="74"/>
        <end position="83"/>
    </location>
</feature>
<organism evidence="2">
    <name type="scientific">Hexamita inflata</name>
    <dbReference type="NCBI Taxonomy" id="28002"/>
    <lineage>
        <taxon>Eukaryota</taxon>
        <taxon>Metamonada</taxon>
        <taxon>Diplomonadida</taxon>
        <taxon>Hexamitidae</taxon>
        <taxon>Hexamitinae</taxon>
        <taxon>Hexamita</taxon>
    </lineage>
</organism>
<dbReference type="EMBL" id="CATOUU010000836">
    <property type="protein sequence ID" value="CAI9953084.1"/>
    <property type="molecule type" value="Genomic_DNA"/>
</dbReference>
<evidence type="ECO:0000313" key="2">
    <source>
        <dbReference type="EMBL" id="CAI9953084.1"/>
    </source>
</evidence>
<dbReference type="EMBL" id="CAXDID020000131">
    <property type="protein sequence ID" value="CAL6035518.1"/>
    <property type="molecule type" value="Genomic_DNA"/>
</dbReference>
<dbReference type="Proteomes" id="UP001642409">
    <property type="component" value="Unassembled WGS sequence"/>
</dbReference>
<reference evidence="2" key="1">
    <citation type="submission" date="2023-06" db="EMBL/GenBank/DDBJ databases">
        <authorList>
            <person name="Kurt Z."/>
        </authorList>
    </citation>
    <scope>NUCLEOTIDE SEQUENCE</scope>
</reference>
<name>A0AA86Q625_9EUKA</name>
<dbReference type="AlphaFoldDB" id="A0AA86Q625"/>
<protein>
    <submittedName>
        <fullName evidence="3">Hypothetical_protein</fullName>
    </submittedName>
</protein>
<reference evidence="3 4" key="2">
    <citation type="submission" date="2024-07" db="EMBL/GenBank/DDBJ databases">
        <authorList>
            <person name="Akdeniz Z."/>
        </authorList>
    </citation>
    <scope>NUCLEOTIDE SEQUENCE [LARGE SCALE GENOMIC DNA]</scope>
</reference>
<sequence>MGNDNIITFDGINVSSTENDPRLHTSKKLIQTADGQKRAYALHETIAIKINKTWLEKRPPRHRKKGTTSAVRPRLREQGEKAKPKATLDPAVSEQPLIIEDLQHE</sequence>
<comment type="caution">
    <text evidence="2">The sequence shown here is derived from an EMBL/GenBank/DDBJ whole genome shotgun (WGS) entry which is preliminary data.</text>
</comment>
<feature type="region of interest" description="Disordered" evidence="1">
    <location>
        <begin position="57"/>
        <end position="105"/>
    </location>
</feature>